<reference evidence="1 2" key="1">
    <citation type="submission" date="2019-01" db="EMBL/GenBank/DDBJ databases">
        <title>Sequencing the genomes of 1000 actinobacteria strains.</title>
        <authorList>
            <person name="Klenk H.-P."/>
        </authorList>
    </citation>
    <scope>NUCLEOTIDE SEQUENCE [LARGE SCALE GENOMIC DNA]</scope>
    <source>
        <strain evidence="1 2">DSM 43925</strain>
    </source>
</reference>
<sequence length="37" mass="3790">MSGVSVTCDPAKVGFDPGQLASIDDYFAAGVVPCCRL</sequence>
<comment type="caution">
    <text evidence="1">The sequence shown here is derived from an EMBL/GenBank/DDBJ whole genome shotgun (WGS) entry which is preliminary data.</text>
</comment>
<proteinExistence type="predicted"/>
<dbReference type="Proteomes" id="UP000284824">
    <property type="component" value="Unassembled WGS sequence"/>
</dbReference>
<accession>A0A438MM24</accession>
<keyword evidence="2" id="KW-1185">Reference proteome</keyword>
<dbReference type="AlphaFoldDB" id="A0A438MM24"/>
<evidence type="ECO:0000313" key="1">
    <source>
        <dbReference type="EMBL" id="RVX46691.1"/>
    </source>
</evidence>
<dbReference type="EMBL" id="SAUN01000001">
    <property type="protein sequence ID" value="RVX46691.1"/>
    <property type="molecule type" value="Genomic_DNA"/>
</dbReference>
<organism evidence="1 2">
    <name type="scientific">Nonomuraea polychroma</name>
    <dbReference type="NCBI Taxonomy" id="46176"/>
    <lineage>
        <taxon>Bacteria</taxon>
        <taxon>Bacillati</taxon>
        <taxon>Actinomycetota</taxon>
        <taxon>Actinomycetes</taxon>
        <taxon>Streptosporangiales</taxon>
        <taxon>Streptosporangiaceae</taxon>
        <taxon>Nonomuraea</taxon>
    </lineage>
</organism>
<evidence type="ECO:0000313" key="2">
    <source>
        <dbReference type="Proteomes" id="UP000284824"/>
    </source>
</evidence>
<name>A0A438MM24_9ACTN</name>
<protein>
    <submittedName>
        <fullName evidence="1">Uncharacterized protein</fullName>
    </submittedName>
</protein>
<gene>
    <name evidence="1" type="ORF">EDD27_9587</name>
</gene>